<protein>
    <submittedName>
        <fullName evidence="1">Uncharacterized protein</fullName>
    </submittedName>
</protein>
<dbReference type="EMBL" id="CYKH01000483">
    <property type="protein sequence ID" value="CUF99483.1"/>
    <property type="molecule type" value="Genomic_DNA"/>
</dbReference>
<feature type="non-terminal residue" evidence="1">
    <location>
        <position position="1"/>
    </location>
</feature>
<evidence type="ECO:0000313" key="2">
    <source>
        <dbReference type="Proteomes" id="UP000051952"/>
    </source>
</evidence>
<dbReference type="AlphaFoldDB" id="A0A0S4IQY2"/>
<dbReference type="VEuPathDB" id="TriTrypDB:BSAL_68795"/>
<accession>A0A0S4IQY2</accession>
<name>A0A0S4IQY2_BODSA</name>
<sequence>AAIVIPLAPTISRAVGVYKFAGTVEGSPSQSRRRRFVYCNAGRGVFRRSNCDSSRAYDQPGRGSKLIVSANRSYRTVCLPKLFPLQFVFIVAQLLDPFVAQFLVSLRCHSALSQF</sequence>
<keyword evidence="2" id="KW-1185">Reference proteome</keyword>
<evidence type="ECO:0000313" key="1">
    <source>
        <dbReference type="EMBL" id="CUF99483.1"/>
    </source>
</evidence>
<organism evidence="1 2">
    <name type="scientific">Bodo saltans</name>
    <name type="common">Flagellated protozoan</name>
    <dbReference type="NCBI Taxonomy" id="75058"/>
    <lineage>
        <taxon>Eukaryota</taxon>
        <taxon>Discoba</taxon>
        <taxon>Euglenozoa</taxon>
        <taxon>Kinetoplastea</taxon>
        <taxon>Metakinetoplastina</taxon>
        <taxon>Eubodonida</taxon>
        <taxon>Bodonidae</taxon>
        <taxon>Bodo</taxon>
    </lineage>
</organism>
<reference evidence="2" key="1">
    <citation type="submission" date="2015-09" db="EMBL/GenBank/DDBJ databases">
        <authorList>
            <consortium name="Pathogen Informatics"/>
        </authorList>
    </citation>
    <scope>NUCLEOTIDE SEQUENCE [LARGE SCALE GENOMIC DNA]</scope>
    <source>
        <strain evidence="2">Lake Konstanz</strain>
    </source>
</reference>
<dbReference type="Proteomes" id="UP000051952">
    <property type="component" value="Unassembled WGS sequence"/>
</dbReference>
<gene>
    <name evidence="1" type="ORF">BSAL_68795</name>
</gene>
<proteinExistence type="predicted"/>